<evidence type="ECO:0000313" key="3">
    <source>
        <dbReference type="Proteomes" id="UP000298663"/>
    </source>
</evidence>
<accession>A0A4U5MK80</accession>
<dbReference type="SMART" id="SM00271">
    <property type="entry name" value="DnaJ"/>
    <property type="match status" value="1"/>
</dbReference>
<protein>
    <recommendedName>
        <fullName evidence="1">J domain-containing protein</fullName>
    </recommendedName>
</protein>
<dbReference type="PROSITE" id="PS50076">
    <property type="entry name" value="DNAJ_2"/>
    <property type="match status" value="1"/>
</dbReference>
<dbReference type="STRING" id="34508.A0A4U5MK80"/>
<gene>
    <name evidence="2" type="ORF">L596_021902</name>
</gene>
<reference evidence="2 3" key="2">
    <citation type="journal article" date="2019" name="G3 (Bethesda)">
        <title>Hybrid Assembly of the Genome of the Entomopathogenic Nematode Steinernema carpocapsae Identifies the X-Chromosome.</title>
        <authorList>
            <person name="Serra L."/>
            <person name="Macchietto M."/>
            <person name="Macias-Munoz A."/>
            <person name="McGill C.J."/>
            <person name="Rodriguez I.M."/>
            <person name="Rodriguez B."/>
            <person name="Murad R."/>
            <person name="Mortazavi A."/>
        </authorList>
    </citation>
    <scope>NUCLEOTIDE SEQUENCE [LARGE SCALE GENOMIC DNA]</scope>
    <source>
        <strain evidence="2 3">ALL</strain>
    </source>
</reference>
<organism evidence="2 3">
    <name type="scientific">Steinernema carpocapsae</name>
    <name type="common">Entomopathogenic nematode</name>
    <dbReference type="NCBI Taxonomy" id="34508"/>
    <lineage>
        <taxon>Eukaryota</taxon>
        <taxon>Metazoa</taxon>
        <taxon>Ecdysozoa</taxon>
        <taxon>Nematoda</taxon>
        <taxon>Chromadorea</taxon>
        <taxon>Rhabditida</taxon>
        <taxon>Tylenchina</taxon>
        <taxon>Panagrolaimomorpha</taxon>
        <taxon>Strongyloidoidea</taxon>
        <taxon>Steinernematidae</taxon>
        <taxon>Steinernema</taxon>
    </lineage>
</organism>
<dbReference type="EMBL" id="AZBU02000007">
    <property type="protein sequence ID" value="TKR69797.1"/>
    <property type="molecule type" value="Genomic_DNA"/>
</dbReference>
<dbReference type="Gene3D" id="1.10.287.110">
    <property type="entry name" value="DnaJ domain"/>
    <property type="match status" value="1"/>
</dbReference>
<dbReference type="AlphaFoldDB" id="A0A4U5MK80"/>
<feature type="domain" description="J" evidence="1">
    <location>
        <begin position="29"/>
        <end position="92"/>
    </location>
</feature>
<dbReference type="InterPro" id="IPR001623">
    <property type="entry name" value="DnaJ_domain"/>
</dbReference>
<reference evidence="2 3" key="1">
    <citation type="journal article" date="2015" name="Genome Biol.">
        <title>Comparative genomics of Steinernema reveals deeply conserved gene regulatory networks.</title>
        <authorList>
            <person name="Dillman A.R."/>
            <person name="Macchietto M."/>
            <person name="Porter C.F."/>
            <person name="Rogers A."/>
            <person name="Williams B."/>
            <person name="Antoshechkin I."/>
            <person name="Lee M.M."/>
            <person name="Goodwin Z."/>
            <person name="Lu X."/>
            <person name="Lewis E.E."/>
            <person name="Goodrich-Blair H."/>
            <person name="Stock S.P."/>
            <person name="Adams B.J."/>
            <person name="Sternberg P.W."/>
            <person name="Mortazavi A."/>
        </authorList>
    </citation>
    <scope>NUCLEOTIDE SEQUENCE [LARGE SCALE GENOMIC DNA]</scope>
    <source>
        <strain evidence="2 3">ALL</strain>
    </source>
</reference>
<dbReference type="SUPFAM" id="SSF46565">
    <property type="entry name" value="Chaperone J-domain"/>
    <property type="match status" value="1"/>
</dbReference>
<keyword evidence="3" id="KW-1185">Reference proteome</keyword>
<evidence type="ECO:0000313" key="2">
    <source>
        <dbReference type="EMBL" id="TKR69797.1"/>
    </source>
</evidence>
<comment type="caution">
    <text evidence="2">The sequence shown here is derived from an EMBL/GenBank/DDBJ whole genome shotgun (WGS) entry which is preliminary data.</text>
</comment>
<dbReference type="Pfam" id="PF00226">
    <property type="entry name" value="DnaJ"/>
    <property type="match status" value="1"/>
</dbReference>
<dbReference type="OrthoDB" id="376357at2759"/>
<proteinExistence type="predicted"/>
<name>A0A4U5MK80_STECR</name>
<dbReference type="InterPro" id="IPR036869">
    <property type="entry name" value="J_dom_sf"/>
</dbReference>
<dbReference type="CDD" id="cd06257">
    <property type="entry name" value="DnaJ"/>
    <property type="match status" value="1"/>
</dbReference>
<sequence length="224" mass="25949">MLTRTLASVVAKAGKRSFSTLPDIEKRALNCFSLGVQANASTKEIKDAYFSLAKKLHPQTYGPEIMIQYQNIYEAYDELKYNNKPRQFGNFPETSAQCVSYLQNCTSFDEAFIEACIEYDANMREFRDLQQEFVELCRLKPTTFKEDLRLLDQFRKKFAYLHDTFDQLHDVLNAIQLKSEPSQQFSLQSLTTFTKAKRKFWNAQGAYLIAQKDLLSHMDAVQIS</sequence>
<evidence type="ECO:0000259" key="1">
    <source>
        <dbReference type="PROSITE" id="PS50076"/>
    </source>
</evidence>
<dbReference type="Proteomes" id="UP000298663">
    <property type="component" value="Unassembled WGS sequence"/>
</dbReference>